<dbReference type="PANTHER" id="PTHR24559">
    <property type="entry name" value="TRANSPOSON TY3-I GAG-POL POLYPROTEIN"/>
    <property type="match status" value="1"/>
</dbReference>
<feature type="region of interest" description="Disordered" evidence="1">
    <location>
        <begin position="303"/>
        <end position="348"/>
    </location>
</feature>
<dbReference type="InterPro" id="IPR000477">
    <property type="entry name" value="RT_dom"/>
</dbReference>
<organism evidence="4 5">
    <name type="scientific">Tanacetum coccineum</name>
    <dbReference type="NCBI Taxonomy" id="301880"/>
    <lineage>
        <taxon>Eukaryota</taxon>
        <taxon>Viridiplantae</taxon>
        <taxon>Streptophyta</taxon>
        <taxon>Embryophyta</taxon>
        <taxon>Tracheophyta</taxon>
        <taxon>Spermatophyta</taxon>
        <taxon>Magnoliopsida</taxon>
        <taxon>eudicotyledons</taxon>
        <taxon>Gunneridae</taxon>
        <taxon>Pentapetalae</taxon>
        <taxon>asterids</taxon>
        <taxon>campanulids</taxon>
        <taxon>Asterales</taxon>
        <taxon>Asteraceae</taxon>
        <taxon>Asteroideae</taxon>
        <taxon>Anthemideae</taxon>
        <taxon>Anthemidinae</taxon>
        <taxon>Tanacetum</taxon>
    </lineage>
</organism>
<dbReference type="Gene3D" id="3.10.10.10">
    <property type="entry name" value="HIV Type 1 Reverse Transcriptase, subunit A, domain 1"/>
    <property type="match status" value="1"/>
</dbReference>
<feature type="domain" description="Retrotransposon gag" evidence="3">
    <location>
        <begin position="108"/>
        <end position="197"/>
    </location>
</feature>
<dbReference type="InterPro" id="IPR021109">
    <property type="entry name" value="Peptidase_aspartic_dom_sf"/>
</dbReference>
<dbReference type="Pfam" id="PF03732">
    <property type="entry name" value="Retrotrans_gag"/>
    <property type="match status" value="1"/>
</dbReference>
<evidence type="ECO:0000313" key="4">
    <source>
        <dbReference type="EMBL" id="GJS79770.1"/>
    </source>
</evidence>
<dbReference type="InterPro" id="IPR043128">
    <property type="entry name" value="Rev_trsase/Diguanyl_cyclase"/>
</dbReference>
<evidence type="ECO:0000256" key="1">
    <source>
        <dbReference type="SAM" id="MobiDB-lite"/>
    </source>
</evidence>
<sequence length="1108" mass="125911">MRTRSSSHLIAESSTTPKLRNRRRSKQRVEPFCLEETPVVMMADQRTMAELLCPPTEGYAEAIVVPPIPAEHFELKHSLINLVTSKQFFGFEKEDHHAHIRYFNKITSIDGLAWIWLDKEPSRSILTWDDLVSKFINHFFPPSKTTNLQNEISNFQQKFEETFSEAWDRFKDLLRACPHHGFTELHQLDTFYNGLNPSDQDSLNSAAGGNLLERSAQDVLKIIENKSKVHNSRNKPIVSQVKASNVDSSEIASAVTSAMPQLSCHRWQHFFGLSRQYSRICFSSRSELQSGKYQLSSQSVANQFRPPGFAQPNVKNQGFNQNRGNNFNQGNQNYQAPPQVGPSNDLSSYMKTNDVNMKIMQNQITNMMTKLKKEMDNTLTRQNNAFKNELKNELTNDFKNMMSSFFQMNTASTSGSGLLPSNTVANPRGDLKAITTRSGISYDGPPIPPPFSPLPKVVEREPEVTKDTVQPSTENIQPPVVQIQAPFDEPIVAPKPKPSIPYPSRANKQKLREKDDNLASKFVEIFQELHFELSFADALLHMPKFASMFKSLLNNKEKLFDLAKTPVNENCSAVILKKLPEKLGDPGKFLIPCDFPEIVECLALADLDQSTTSPSGIAEDIFVKVGKFHFPADFIVVDYVVDPRVPLILGRPFLRMTHALIDVYGEELTLRVDDEAITFKVGQTSRYSYNNAKSVNRIDVIDVLCEEYAQEVLGFSDSSKSGNPTLSLDPILSTSFPSLTPFEGCDFILEEIEACLTNDSIPPGIDDADFDLEGDLLLLEKLLNDDPSSSLPPNELHFEEIKTIKSSIDDPPELELKDLPSHIEYTFLEGTYKLPVIISKELKYEEKAALLKVLKSHKRAIAWKFSDIKGINPSFCTHKILMEDDFKPAIQHQRRVNPKIHEVIKKEVIKLLGAGLIYPISDSPWVSPVHCVPKKGGMTVVENEDNELIPTRLVTGWRVCIDYRKLNDATRKDHFPLPFMDQMLERLAGNEYYCFLDGFSEYFRIPIDPQDQEKTTFTCLYGTFAYRRMPFGLCNAPGTFQRCMMAIFHDMIEETIEVFMDNFSVFGDSFSSCLSHLDKMLKRCEDTNLVLNWEKCHFMVKRRHCSRT</sequence>
<feature type="compositionally biased region" description="Polar residues" evidence="1">
    <location>
        <begin position="1"/>
        <end position="18"/>
    </location>
</feature>
<evidence type="ECO:0000313" key="5">
    <source>
        <dbReference type="Proteomes" id="UP001151760"/>
    </source>
</evidence>
<reference evidence="4" key="1">
    <citation type="journal article" date="2022" name="Int. J. Mol. Sci.">
        <title>Draft Genome of Tanacetum Coccineum: Genomic Comparison of Closely Related Tanacetum-Family Plants.</title>
        <authorList>
            <person name="Yamashiro T."/>
            <person name="Shiraishi A."/>
            <person name="Nakayama K."/>
            <person name="Satake H."/>
        </authorList>
    </citation>
    <scope>NUCLEOTIDE SEQUENCE</scope>
</reference>
<dbReference type="PANTHER" id="PTHR24559:SF444">
    <property type="entry name" value="REVERSE TRANSCRIPTASE DOMAIN-CONTAINING PROTEIN"/>
    <property type="match status" value="1"/>
</dbReference>
<keyword evidence="5" id="KW-1185">Reference proteome</keyword>
<evidence type="ECO:0000259" key="2">
    <source>
        <dbReference type="Pfam" id="PF00078"/>
    </source>
</evidence>
<dbReference type="SUPFAM" id="SSF56672">
    <property type="entry name" value="DNA/RNA polymerases"/>
    <property type="match status" value="1"/>
</dbReference>
<dbReference type="Pfam" id="PF00078">
    <property type="entry name" value="RVT_1"/>
    <property type="match status" value="1"/>
</dbReference>
<dbReference type="CDD" id="cd01647">
    <property type="entry name" value="RT_LTR"/>
    <property type="match status" value="1"/>
</dbReference>
<feature type="region of interest" description="Disordered" evidence="1">
    <location>
        <begin position="1"/>
        <end position="27"/>
    </location>
</feature>
<dbReference type="InterPro" id="IPR005162">
    <property type="entry name" value="Retrotrans_gag_dom"/>
</dbReference>
<dbReference type="EMBL" id="BQNB010010621">
    <property type="protein sequence ID" value="GJS79770.1"/>
    <property type="molecule type" value="Genomic_DNA"/>
</dbReference>
<dbReference type="GO" id="GO:0003964">
    <property type="term" value="F:RNA-directed DNA polymerase activity"/>
    <property type="evidence" value="ECO:0007669"/>
    <property type="project" value="UniProtKB-KW"/>
</dbReference>
<keyword evidence="4" id="KW-0695">RNA-directed DNA polymerase</keyword>
<evidence type="ECO:0000259" key="3">
    <source>
        <dbReference type="Pfam" id="PF03732"/>
    </source>
</evidence>
<comment type="caution">
    <text evidence="4">The sequence shown here is derived from an EMBL/GenBank/DDBJ whole genome shotgun (WGS) entry which is preliminary data.</text>
</comment>
<name>A0ABQ4YPZ0_9ASTR</name>
<gene>
    <name evidence="4" type="ORF">Tco_0729651</name>
</gene>
<dbReference type="InterPro" id="IPR043502">
    <property type="entry name" value="DNA/RNA_pol_sf"/>
</dbReference>
<proteinExistence type="predicted"/>
<dbReference type="InterPro" id="IPR053134">
    <property type="entry name" value="RNA-dir_DNA_polymerase"/>
</dbReference>
<feature type="compositionally biased region" description="Low complexity" evidence="1">
    <location>
        <begin position="316"/>
        <end position="333"/>
    </location>
</feature>
<reference evidence="4" key="2">
    <citation type="submission" date="2022-01" db="EMBL/GenBank/DDBJ databases">
        <authorList>
            <person name="Yamashiro T."/>
            <person name="Shiraishi A."/>
            <person name="Satake H."/>
            <person name="Nakayama K."/>
        </authorList>
    </citation>
    <scope>NUCLEOTIDE SEQUENCE</scope>
</reference>
<dbReference type="Gene3D" id="3.30.70.270">
    <property type="match status" value="1"/>
</dbReference>
<protein>
    <submittedName>
        <fullName evidence="4">Reverse transcriptase domain-containing protein</fullName>
    </submittedName>
</protein>
<dbReference type="Gene3D" id="2.40.70.10">
    <property type="entry name" value="Acid Proteases"/>
    <property type="match status" value="1"/>
</dbReference>
<dbReference type="Proteomes" id="UP001151760">
    <property type="component" value="Unassembled WGS sequence"/>
</dbReference>
<keyword evidence="4" id="KW-0548">Nucleotidyltransferase</keyword>
<keyword evidence="4" id="KW-0808">Transferase</keyword>
<feature type="domain" description="Reverse transcriptase" evidence="2">
    <location>
        <begin position="954"/>
        <end position="1101"/>
    </location>
</feature>
<accession>A0ABQ4YPZ0</accession>